<reference evidence="1 3" key="1">
    <citation type="journal article" date="2008" name="Science">
        <title>The Physcomitrella genome reveals evolutionary insights into the conquest of land by plants.</title>
        <authorList>
            <person name="Rensing S."/>
            <person name="Lang D."/>
            <person name="Zimmer A."/>
            <person name="Terry A."/>
            <person name="Salamov A."/>
            <person name="Shapiro H."/>
            <person name="Nishiyama T."/>
            <person name="Perroud P.-F."/>
            <person name="Lindquist E."/>
            <person name="Kamisugi Y."/>
            <person name="Tanahashi T."/>
            <person name="Sakakibara K."/>
            <person name="Fujita T."/>
            <person name="Oishi K."/>
            <person name="Shin-I T."/>
            <person name="Kuroki Y."/>
            <person name="Toyoda A."/>
            <person name="Suzuki Y."/>
            <person name="Hashimoto A."/>
            <person name="Yamaguchi K."/>
            <person name="Sugano A."/>
            <person name="Kohara Y."/>
            <person name="Fujiyama A."/>
            <person name="Anterola A."/>
            <person name="Aoki S."/>
            <person name="Ashton N."/>
            <person name="Barbazuk W.B."/>
            <person name="Barker E."/>
            <person name="Bennetzen J."/>
            <person name="Bezanilla M."/>
            <person name="Blankenship R."/>
            <person name="Cho S.H."/>
            <person name="Dutcher S."/>
            <person name="Estelle M."/>
            <person name="Fawcett J.A."/>
            <person name="Gundlach H."/>
            <person name="Hanada K."/>
            <person name="Heyl A."/>
            <person name="Hicks K.A."/>
            <person name="Hugh J."/>
            <person name="Lohr M."/>
            <person name="Mayer K."/>
            <person name="Melkozernov A."/>
            <person name="Murata T."/>
            <person name="Nelson D."/>
            <person name="Pils B."/>
            <person name="Prigge M."/>
            <person name="Reiss B."/>
            <person name="Renner T."/>
            <person name="Rombauts S."/>
            <person name="Rushton P."/>
            <person name="Sanderfoot A."/>
            <person name="Schween G."/>
            <person name="Shiu S.-H."/>
            <person name="Stueber K."/>
            <person name="Theodoulou F.L."/>
            <person name="Tu H."/>
            <person name="Van de Peer Y."/>
            <person name="Verrier P.J."/>
            <person name="Waters E."/>
            <person name="Wood A."/>
            <person name="Yang L."/>
            <person name="Cove D."/>
            <person name="Cuming A."/>
            <person name="Hasebe M."/>
            <person name="Lucas S."/>
            <person name="Mishler D.B."/>
            <person name="Reski R."/>
            <person name="Grigoriev I."/>
            <person name="Quatrano R.S."/>
            <person name="Boore J.L."/>
        </authorList>
    </citation>
    <scope>NUCLEOTIDE SEQUENCE [LARGE SCALE GENOMIC DNA]</scope>
    <source>
        <strain evidence="2 3">cv. Gransden 2004</strain>
    </source>
</reference>
<reference evidence="2" key="3">
    <citation type="submission" date="2020-12" db="UniProtKB">
        <authorList>
            <consortium name="EnsemblPlants"/>
        </authorList>
    </citation>
    <scope>IDENTIFICATION</scope>
</reference>
<dbReference type="Proteomes" id="UP000006727">
    <property type="component" value="Chromosome 23"/>
</dbReference>
<dbReference type="InParanoid" id="A0A2K1IJT1"/>
<dbReference type="EnsemblPlants" id="Pp3c23_17740V3.2">
    <property type="protein sequence ID" value="PAC:32950284.CDS.1"/>
    <property type="gene ID" value="Pp3c23_17740"/>
</dbReference>
<name>A0A2K1IJT1_PHYPA</name>
<reference evidence="1 3" key="2">
    <citation type="journal article" date="2018" name="Plant J.">
        <title>The Physcomitrella patens chromosome-scale assembly reveals moss genome structure and evolution.</title>
        <authorList>
            <person name="Lang D."/>
            <person name="Ullrich K.K."/>
            <person name="Murat F."/>
            <person name="Fuchs J."/>
            <person name="Jenkins J."/>
            <person name="Haas F.B."/>
            <person name="Piednoel M."/>
            <person name="Gundlach H."/>
            <person name="Van Bel M."/>
            <person name="Meyberg R."/>
            <person name="Vives C."/>
            <person name="Morata J."/>
            <person name="Symeonidi A."/>
            <person name="Hiss M."/>
            <person name="Muchero W."/>
            <person name="Kamisugi Y."/>
            <person name="Saleh O."/>
            <person name="Blanc G."/>
            <person name="Decker E.L."/>
            <person name="van Gessel N."/>
            <person name="Grimwood J."/>
            <person name="Hayes R.D."/>
            <person name="Graham S.W."/>
            <person name="Gunter L.E."/>
            <person name="McDaniel S.F."/>
            <person name="Hoernstein S.N.W."/>
            <person name="Larsson A."/>
            <person name="Li F.W."/>
            <person name="Perroud P.F."/>
            <person name="Phillips J."/>
            <person name="Ranjan P."/>
            <person name="Rokshar D.S."/>
            <person name="Rothfels C.J."/>
            <person name="Schneider L."/>
            <person name="Shu S."/>
            <person name="Stevenson D.W."/>
            <person name="Thummler F."/>
            <person name="Tillich M."/>
            <person name="Villarreal Aguilar J.C."/>
            <person name="Widiez T."/>
            <person name="Wong G.K."/>
            <person name="Wymore A."/>
            <person name="Zhang Y."/>
            <person name="Zimmer A.D."/>
            <person name="Quatrano R.S."/>
            <person name="Mayer K.F.X."/>
            <person name="Goodstein D."/>
            <person name="Casacuberta J.M."/>
            <person name="Vandepoele K."/>
            <person name="Reski R."/>
            <person name="Cuming A.C."/>
            <person name="Tuskan G.A."/>
            <person name="Maumus F."/>
            <person name="Salse J."/>
            <person name="Schmutz J."/>
            <person name="Rensing S.A."/>
        </authorList>
    </citation>
    <scope>NUCLEOTIDE SEQUENCE [LARGE SCALE GENOMIC DNA]</scope>
    <source>
        <strain evidence="2 3">cv. Gransden 2004</strain>
    </source>
</reference>
<evidence type="ECO:0000313" key="1">
    <source>
        <dbReference type="EMBL" id="PNR29537.1"/>
    </source>
</evidence>
<gene>
    <name evidence="1" type="ORF">PHYPA_028231</name>
</gene>
<dbReference type="Gramene" id="Pp3c23_17740V3.2">
    <property type="protein sequence ID" value="PAC:32950284.CDS.1"/>
    <property type="gene ID" value="Pp3c23_17740"/>
</dbReference>
<keyword evidence="3" id="KW-1185">Reference proteome</keyword>
<dbReference type="EnsemblPlants" id="Pp3c23_17740V3.1">
    <property type="protein sequence ID" value="PAC:32950283.CDS.1"/>
    <property type="gene ID" value="Pp3c23_17740"/>
</dbReference>
<sequence length="79" mass="8663">MRNRVWEGTSLLAPSMRRSDNIRVSWWRLVEMGGGIARPTPLQQVGAAAAPSRDSSATFNIQSIVVKLFHTSPPSSVLD</sequence>
<dbReference type="EMBL" id="ABEU02000023">
    <property type="protein sequence ID" value="PNR29537.1"/>
    <property type="molecule type" value="Genomic_DNA"/>
</dbReference>
<proteinExistence type="predicted"/>
<dbReference type="AlphaFoldDB" id="A0A2K1IJT1"/>
<accession>A0A2K1IJT1</accession>
<protein>
    <submittedName>
        <fullName evidence="1 2">Uncharacterized protein</fullName>
    </submittedName>
</protein>
<dbReference type="Gramene" id="Pp3c23_17740V3.1">
    <property type="protein sequence ID" value="PAC:32950283.CDS.1"/>
    <property type="gene ID" value="Pp3c23_17740"/>
</dbReference>
<evidence type="ECO:0000313" key="2">
    <source>
        <dbReference type="EnsemblPlants" id="PAC:32950283.CDS.1"/>
    </source>
</evidence>
<dbReference type="PaxDb" id="3218-PP1S222_28V6.1"/>
<evidence type="ECO:0000313" key="3">
    <source>
        <dbReference type="Proteomes" id="UP000006727"/>
    </source>
</evidence>
<organism evidence="1">
    <name type="scientific">Physcomitrium patens</name>
    <name type="common">Spreading-leaved earth moss</name>
    <name type="synonym">Physcomitrella patens</name>
    <dbReference type="NCBI Taxonomy" id="3218"/>
    <lineage>
        <taxon>Eukaryota</taxon>
        <taxon>Viridiplantae</taxon>
        <taxon>Streptophyta</taxon>
        <taxon>Embryophyta</taxon>
        <taxon>Bryophyta</taxon>
        <taxon>Bryophytina</taxon>
        <taxon>Bryopsida</taxon>
        <taxon>Funariidae</taxon>
        <taxon>Funariales</taxon>
        <taxon>Funariaceae</taxon>
        <taxon>Physcomitrium</taxon>
    </lineage>
</organism>